<evidence type="ECO:0000313" key="3">
    <source>
        <dbReference type="Proteomes" id="UP000672526"/>
    </source>
</evidence>
<sequence>MKIARYISNVAVTLLLGVLLARYVANLPVEWPWLTGSIRFVLHLFGIRAYDNPDDMFDLAGVVIFVACLLVVGLTVWLINIGARHYQRAAHR</sequence>
<dbReference type="Proteomes" id="UP000672526">
    <property type="component" value="Unassembled WGS sequence"/>
</dbReference>
<keyword evidence="1" id="KW-0472">Membrane</keyword>
<evidence type="ECO:0000313" key="2">
    <source>
        <dbReference type="EMBL" id="CAE6708969.1"/>
    </source>
</evidence>
<keyword evidence="3" id="KW-1185">Reference proteome</keyword>
<evidence type="ECO:0008006" key="4">
    <source>
        <dbReference type="Google" id="ProtNLM"/>
    </source>
</evidence>
<accession>A0ABM8QPY1</accession>
<feature type="transmembrane region" description="Helical" evidence="1">
    <location>
        <begin position="59"/>
        <end position="83"/>
    </location>
</feature>
<dbReference type="EMBL" id="CAJNBK010000002">
    <property type="protein sequence ID" value="CAE6708969.1"/>
    <property type="molecule type" value="Genomic_DNA"/>
</dbReference>
<evidence type="ECO:0000256" key="1">
    <source>
        <dbReference type="SAM" id="Phobius"/>
    </source>
</evidence>
<protein>
    <recommendedName>
        <fullName evidence="4">YggT family protein</fullName>
    </recommendedName>
</protein>
<name>A0ABM8QPY1_9BURK</name>
<keyword evidence="1" id="KW-0812">Transmembrane</keyword>
<organism evidence="2 3">
    <name type="scientific">Paraburkholderia haematera</name>
    <dbReference type="NCBI Taxonomy" id="2793077"/>
    <lineage>
        <taxon>Bacteria</taxon>
        <taxon>Pseudomonadati</taxon>
        <taxon>Pseudomonadota</taxon>
        <taxon>Betaproteobacteria</taxon>
        <taxon>Burkholderiales</taxon>
        <taxon>Burkholderiaceae</taxon>
        <taxon>Paraburkholderia</taxon>
    </lineage>
</organism>
<reference evidence="2 3" key="1">
    <citation type="submission" date="2021-02" db="EMBL/GenBank/DDBJ databases">
        <authorList>
            <person name="Vanwijnsberghe S."/>
        </authorList>
    </citation>
    <scope>NUCLEOTIDE SEQUENCE [LARGE SCALE GENOMIC DNA]</scope>
    <source>
        <strain evidence="2 3">LMG 31837</strain>
    </source>
</reference>
<comment type="caution">
    <text evidence="2">The sequence shown here is derived from an EMBL/GenBank/DDBJ whole genome shotgun (WGS) entry which is preliminary data.</text>
</comment>
<proteinExistence type="predicted"/>
<keyword evidence="1" id="KW-1133">Transmembrane helix</keyword>
<gene>
    <name evidence="2" type="ORF">R69888_01041</name>
</gene>
<dbReference type="RefSeq" id="WP_211609956.1">
    <property type="nucleotide sequence ID" value="NZ_CAJNBK010000002.1"/>
</dbReference>